<organism evidence="1 2">
    <name type="scientific">Alkaliphilus flagellatus</name>
    <dbReference type="NCBI Taxonomy" id="2841507"/>
    <lineage>
        <taxon>Bacteria</taxon>
        <taxon>Bacillati</taxon>
        <taxon>Bacillota</taxon>
        <taxon>Clostridia</taxon>
        <taxon>Peptostreptococcales</taxon>
        <taxon>Natronincolaceae</taxon>
        <taxon>Alkaliphilus</taxon>
    </lineage>
</organism>
<protein>
    <recommendedName>
        <fullName evidence="3">DUF4829 domain-containing protein</fullName>
    </recommendedName>
</protein>
<dbReference type="Proteomes" id="UP000779508">
    <property type="component" value="Unassembled WGS sequence"/>
</dbReference>
<accession>A0ABS6FZF5</accession>
<evidence type="ECO:0000313" key="2">
    <source>
        <dbReference type="Proteomes" id="UP000779508"/>
    </source>
</evidence>
<dbReference type="EMBL" id="JAHLQK010000001">
    <property type="protein sequence ID" value="MBU5675620.1"/>
    <property type="molecule type" value="Genomic_DNA"/>
</dbReference>
<keyword evidence="2" id="KW-1185">Reference proteome</keyword>
<comment type="caution">
    <text evidence="1">The sequence shown here is derived from an EMBL/GenBank/DDBJ whole genome shotgun (WGS) entry which is preliminary data.</text>
</comment>
<gene>
    <name evidence="1" type="ORF">KQI88_04245</name>
</gene>
<sequence>MKRVSIIFLFILTIISYQNVIFASYNSEALVEELHQQVERVFKERSKIWNQLLMGQYVSIDEIEEDLNEFIVDPLLKLDMEMFEHMLNNPTSYEGISNVSVKSIYVVKNSLNRVKLECIMLWDISGYENEYTEEIKYIVEMENIKDRWMLSNYQISE</sequence>
<dbReference type="RefSeq" id="WP_216415087.1">
    <property type="nucleotide sequence ID" value="NZ_JAHLQK010000001.1"/>
</dbReference>
<evidence type="ECO:0000313" key="1">
    <source>
        <dbReference type="EMBL" id="MBU5675620.1"/>
    </source>
</evidence>
<name>A0ABS6FZF5_9FIRM</name>
<reference evidence="1 2" key="1">
    <citation type="submission" date="2021-06" db="EMBL/GenBank/DDBJ databases">
        <authorList>
            <person name="Sun Q."/>
            <person name="Li D."/>
        </authorList>
    </citation>
    <scope>NUCLEOTIDE SEQUENCE [LARGE SCALE GENOMIC DNA]</scope>
    <source>
        <strain evidence="1 2">MSJ-5</strain>
    </source>
</reference>
<proteinExistence type="predicted"/>
<evidence type="ECO:0008006" key="3">
    <source>
        <dbReference type="Google" id="ProtNLM"/>
    </source>
</evidence>